<keyword evidence="9" id="KW-0406">Ion transport</keyword>
<name>A0AAX4P1K2_9CHLO</name>
<proteinExistence type="predicted"/>
<dbReference type="EMBL" id="CP151502">
    <property type="protein sequence ID" value="WZN59660.1"/>
    <property type="molecule type" value="Genomic_DNA"/>
</dbReference>
<accession>A0AAX4P1K2</accession>
<dbReference type="CDD" id="cd00038">
    <property type="entry name" value="CAP_ED"/>
    <property type="match status" value="1"/>
</dbReference>
<evidence type="ECO:0000256" key="11">
    <source>
        <dbReference type="ARBA" id="ARBA00023303"/>
    </source>
</evidence>
<evidence type="ECO:0000256" key="6">
    <source>
        <dbReference type="ARBA" id="ARBA00022882"/>
    </source>
</evidence>
<comment type="subcellular location">
    <subcellularLocation>
        <location evidence="1">Membrane</location>
        <topology evidence="1">Multi-pass membrane protein</topology>
    </subcellularLocation>
</comment>
<feature type="region of interest" description="Disordered" evidence="12">
    <location>
        <begin position="34"/>
        <end position="65"/>
    </location>
</feature>
<dbReference type="InterPro" id="IPR018490">
    <property type="entry name" value="cNMP-bd_dom_sf"/>
</dbReference>
<keyword evidence="8 13" id="KW-1133">Transmembrane helix</keyword>
<dbReference type="AlphaFoldDB" id="A0AAX4P1K2"/>
<keyword evidence="3" id="KW-0633">Potassium transport</keyword>
<feature type="transmembrane region" description="Helical" evidence="13">
    <location>
        <begin position="785"/>
        <end position="809"/>
    </location>
</feature>
<reference evidence="15 16" key="1">
    <citation type="submission" date="2024-03" db="EMBL/GenBank/DDBJ databases">
        <title>Complete genome sequence of the green alga Chloropicon roscoffensis RCC1871.</title>
        <authorList>
            <person name="Lemieux C."/>
            <person name="Pombert J.-F."/>
            <person name="Otis C."/>
            <person name="Turmel M."/>
        </authorList>
    </citation>
    <scope>NUCLEOTIDE SEQUENCE [LARGE SCALE GENOMIC DNA]</scope>
    <source>
        <strain evidence="15 16">RCC1871</strain>
    </source>
</reference>
<dbReference type="Pfam" id="PF00520">
    <property type="entry name" value="Ion_trans"/>
    <property type="match status" value="2"/>
</dbReference>
<gene>
    <name evidence="15" type="ORF">HKI87_02g11860</name>
</gene>
<dbReference type="FunFam" id="1.10.287.70:FF:000123">
    <property type="entry name" value="Potassium channel KAT3"/>
    <property type="match status" value="2"/>
</dbReference>
<feature type="region of interest" description="Disordered" evidence="12">
    <location>
        <begin position="691"/>
        <end position="710"/>
    </location>
</feature>
<keyword evidence="11" id="KW-0407">Ion channel</keyword>
<keyword evidence="4 13" id="KW-0812">Transmembrane</keyword>
<dbReference type="InterPro" id="IPR003938">
    <property type="entry name" value="K_chnl_volt-dep_EAG/ELK/ERG"/>
</dbReference>
<evidence type="ECO:0000256" key="7">
    <source>
        <dbReference type="ARBA" id="ARBA00022958"/>
    </source>
</evidence>
<evidence type="ECO:0000259" key="14">
    <source>
        <dbReference type="PROSITE" id="PS50042"/>
    </source>
</evidence>
<dbReference type="PANTHER" id="PTHR10217:SF435">
    <property type="entry name" value="POTASSIUM VOLTAGE-GATED CHANNEL PROTEIN EAG"/>
    <property type="match status" value="1"/>
</dbReference>
<evidence type="ECO:0000256" key="8">
    <source>
        <dbReference type="ARBA" id="ARBA00022989"/>
    </source>
</evidence>
<keyword evidence="2" id="KW-0813">Transport</keyword>
<sequence>MPIVVAHNVRRSMINASVVDRDAVELDQERMEYERRQRRNMRSASLDSVEEVGSSGSGSSSPTRLAKKASFGLRKSLAKFLKGSGDAAITKPDHARAIFEDRIFLPNSNHKLAWDIFTCALIVYSVITVTTRLGFDLEVGLRGNDSIIDYTIDTIFAVDIILNFFTGYYDQDLVLVTDHSRIARRYLKKWFWIDVGATVPFDVIVEVATGRDSSSLRALKLIRFFRLLKLGRLRKLGKAVANLEEMTGIHPTIFELLRLLARVLFMSHFVACGWHYISNTLSGGGIFDLLGLENANYGTRYLMSLNWSIATMTGVGYGDIYPTGVNERVYAIFVQIMGASIFGFLLGNINTILDSINLRASFRRRKMNQVKHYVTQMEFPKELKFEIKRHFRHLCEKKEIFNVEHALSALSSTLYKEVVLQTFYQLRFRFPIFMDNGPEFLMGCVAAMLPVAYYPGDEITSVGDTISEVHFLIEGIVHYMSQKEWVEDGNTNFFDALKGYERSDTVQRRFDNSTQNIDIDKRIVDQLDDGTVLGIFTDGALLFEDAISDKLDMQKFTTKAASFCDCYIIEKSKYVNLLMDTREVREERAQRGHQRNKKLADLLRLRYHLVRFSVEGEINIIKMSESVLVNDTIKNFSDLESSGYHPIEEDGKGGRKKGRRTKNSIFQRVSHQFQGFRPSILSKSNVVSPMASGGLAQSRRNTTNMGAGRRRGSAGLASVSEVPTNHLQTDPNPGVTVVVSSYIINHEGAFKVRWEMFLCILILYSAITVPYLLSFDDNVRHLSFFWFLEIFVDTFFVSDLLMNFCTSYWDHGSLGKLRVKSHWKIAEHYVTSKWFPIDFLSSVPFDRMLTLYLSSANRFKSLRLIRMLRLTRLVKLFKKSAYLEDLEDEHPTLTQAGKLLLQVSFSAHFLACAWYYVSVKGQSTCTGDSIQLGVYNEHYCNWVTLEEHRHSGESKIKIYLASLYWAYTTMTTVGYGDIVPGSDSEAVMAIVSMVFGVTMFAYVVGSMAVVVTSLNATTRRVKQKIDDLDMFLREKDIDSSLHKKVKDYYGYYLRNLYAFDEEQLLVDMPYSLRKKCLSCSYGKQLKEIPFFTEWDDFAISQIAPHIKIQQFDEGEVVMGEGDIGTSIFFIEKGSVDVVIEQTRCNTLYQGQYFGEVSTLFGIPTTAEVRAASTLKVFSVPSQNFRGLLKSFHLTRSNVDVETVLSSMVNRVGSFTFTTKADSKIKQVMKAVKEGGPVQVLLLQDQRK</sequence>
<evidence type="ECO:0000256" key="13">
    <source>
        <dbReference type="SAM" id="Phobius"/>
    </source>
</evidence>
<dbReference type="InterPro" id="IPR014710">
    <property type="entry name" value="RmlC-like_jellyroll"/>
</dbReference>
<dbReference type="InterPro" id="IPR005821">
    <property type="entry name" value="Ion_trans_dom"/>
</dbReference>
<dbReference type="PROSITE" id="PS50042">
    <property type="entry name" value="CNMP_BINDING_3"/>
    <property type="match status" value="1"/>
</dbReference>
<dbReference type="Proteomes" id="UP001472866">
    <property type="component" value="Chromosome 02"/>
</dbReference>
<dbReference type="InterPro" id="IPR050818">
    <property type="entry name" value="KCNH_animal-type"/>
</dbReference>
<keyword evidence="7" id="KW-0630">Potassium</keyword>
<feature type="transmembrane region" description="Helical" evidence="13">
    <location>
        <begin position="958"/>
        <end position="975"/>
    </location>
</feature>
<dbReference type="Pfam" id="PF00027">
    <property type="entry name" value="cNMP_binding"/>
    <property type="match status" value="1"/>
</dbReference>
<evidence type="ECO:0000256" key="12">
    <source>
        <dbReference type="SAM" id="MobiDB-lite"/>
    </source>
</evidence>
<evidence type="ECO:0000256" key="5">
    <source>
        <dbReference type="ARBA" id="ARBA00022826"/>
    </source>
</evidence>
<feature type="domain" description="Cyclic nucleotide-binding" evidence="14">
    <location>
        <begin position="1090"/>
        <end position="1188"/>
    </location>
</feature>
<dbReference type="InterPro" id="IPR000595">
    <property type="entry name" value="cNMP-bd_dom"/>
</dbReference>
<organism evidence="15 16">
    <name type="scientific">Chloropicon roscoffensis</name>
    <dbReference type="NCBI Taxonomy" id="1461544"/>
    <lineage>
        <taxon>Eukaryota</taxon>
        <taxon>Viridiplantae</taxon>
        <taxon>Chlorophyta</taxon>
        <taxon>Chloropicophyceae</taxon>
        <taxon>Chloropicales</taxon>
        <taxon>Chloropicaceae</taxon>
        <taxon>Chloropicon</taxon>
    </lineage>
</organism>
<keyword evidence="6" id="KW-0851">Voltage-gated channel</keyword>
<dbReference type="PANTHER" id="PTHR10217">
    <property type="entry name" value="VOLTAGE AND LIGAND GATED POTASSIUM CHANNEL"/>
    <property type="match status" value="1"/>
</dbReference>
<dbReference type="PRINTS" id="PR01463">
    <property type="entry name" value="EAGCHANLFMLY"/>
</dbReference>
<dbReference type="SUPFAM" id="SSF81324">
    <property type="entry name" value="Voltage-gated potassium channels"/>
    <property type="match status" value="2"/>
</dbReference>
<evidence type="ECO:0000313" key="15">
    <source>
        <dbReference type="EMBL" id="WZN59660.1"/>
    </source>
</evidence>
<dbReference type="GO" id="GO:0005249">
    <property type="term" value="F:voltage-gated potassium channel activity"/>
    <property type="evidence" value="ECO:0007669"/>
    <property type="project" value="InterPro"/>
</dbReference>
<evidence type="ECO:0000256" key="4">
    <source>
        <dbReference type="ARBA" id="ARBA00022692"/>
    </source>
</evidence>
<dbReference type="Gene3D" id="1.10.287.70">
    <property type="match status" value="2"/>
</dbReference>
<keyword evidence="5" id="KW-0631">Potassium channel</keyword>
<evidence type="ECO:0000256" key="2">
    <source>
        <dbReference type="ARBA" id="ARBA00022448"/>
    </source>
</evidence>
<keyword evidence="16" id="KW-1185">Reference proteome</keyword>
<keyword evidence="10 13" id="KW-0472">Membrane</keyword>
<evidence type="ECO:0000256" key="1">
    <source>
        <dbReference type="ARBA" id="ARBA00004141"/>
    </source>
</evidence>
<evidence type="ECO:0000256" key="10">
    <source>
        <dbReference type="ARBA" id="ARBA00023136"/>
    </source>
</evidence>
<evidence type="ECO:0000256" key="3">
    <source>
        <dbReference type="ARBA" id="ARBA00022538"/>
    </source>
</evidence>
<dbReference type="SUPFAM" id="SSF51206">
    <property type="entry name" value="cAMP-binding domain-like"/>
    <property type="match status" value="2"/>
</dbReference>
<dbReference type="SMART" id="SM00100">
    <property type="entry name" value="cNMP"/>
    <property type="match status" value="1"/>
</dbReference>
<evidence type="ECO:0000256" key="9">
    <source>
        <dbReference type="ARBA" id="ARBA00023065"/>
    </source>
</evidence>
<dbReference type="Gene3D" id="1.10.287.630">
    <property type="entry name" value="Helix hairpin bin"/>
    <property type="match status" value="2"/>
</dbReference>
<evidence type="ECO:0000313" key="16">
    <source>
        <dbReference type="Proteomes" id="UP001472866"/>
    </source>
</evidence>
<feature type="transmembrane region" description="Helical" evidence="13">
    <location>
        <begin position="754"/>
        <end position="773"/>
    </location>
</feature>
<feature type="compositionally biased region" description="Low complexity" evidence="12">
    <location>
        <begin position="51"/>
        <end position="61"/>
    </location>
</feature>
<dbReference type="Gene3D" id="2.60.120.10">
    <property type="entry name" value="Jelly Rolls"/>
    <property type="match status" value="2"/>
</dbReference>
<dbReference type="GO" id="GO:0005886">
    <property type="term" value="C:plasma membrane"/>
    <property type="evidence" value="ECO:0007669"/>
    <property type="project" value="TreeGrafter"/>
</dbReference>
<feature type="transmembrane region" description="Helical" evidence="13">
    <location>
        <begin position="987"/>
        <end position="1014"/>
    </location>
</feature>
<protein>
    <submittedName>
        <fullName evidence="15">Ion transport protein</fullName>
    </submittedName>
</protein>
<dbReference type="GO" id="GO:0042391">
    <property type="term" value="P:regulation of membrane potential"/>
    <property type="evidence" value="ECO:0007669"/>
    <property type="project" value="TreeGrafter"/>
</dbReference>
<dbReference type="GO" id="GO:0034702">
    <property type="term" value="C:monoatomic ion channel complex"/>
    <property type="evidence" value="ECO:0007669"/>
    <property type="project" value="UniProtKB-KW"/>
</dbReference>